<keyword evidence="6 11" id="KW-0812">Transmembrane</keyword>
<evidence type="ECO:0000256" key="6">
    <source>
        <dbReference type="ARBA" id="ARBA00022692"/>
    </source>
</evidence>
<dbReference type="GO" id="GO:0015627">
    <property type="term" value="C:type II protein secretion system complex"/>
    <property type="evidence" value="ECO:0007669"/>
    <property type="project" value="InterPro"/>
</dbReference>
<evidence type="ECO:0000256" key="11">
    <source>
        <dbReference type="SAM" id="Phobius"/>
    </source>
</evidence>
<dbReference type="PROSITE" id="PS00409">
    <property type="entry name" value="PROKAR_NTER_METHYL"/>
    <property type="match status" value="1"/>
</dbReference>
<accession>H8GJF7</accession>
<dbReference type="eggNOG" id="COG4970">
    <property type="taxonomic scope" value="Bacteria"/>
</dbReference>
<dbReference type="InterPro" id="IPR022346">
    <property type="entry name" value="T2SS_GspH"/>
</dbReference>
<keyword evidence="8 11" id="KW-0472">Membrane</keyword>
<keyword evidence="14" id="KW-1185">Reference proteome</keyword>
<keyword evidence="7 11" id="KW-1133">Transmembrane helix</keyword>
<evidence type="ECO:0000256" key="7">
    <source>
        <dbReference type="ARBA" id="ARBA00022989"/>
    </source>
</evidence>
<dbReference type="InterPro" id="IPR045584">
    <property type="entry name" value="Pilin-like"/>
</dbReference>
<evidence type="ECO:0000256" key="4">
    <source>
        <dbReference type="ARBA" id="ARBA00022481"/>
    </source>
</evidence>
<keyword evidence="4" id="KW-0488">Methylation</keyword>
<dbReference type="Pfam" id="PF07963">
    <property type="entry name" value="N_methyl"/>
    <property type="match status" value="1"/>
</dbReference>
<organism evidence="13 14">
    <name type="scientific">Methylomicrobium album BG8</name>
    <dbReference type="NCBI Taxonomy" id="686340"/>
    <lineage>
        <taxon>Bacteria</taxon>
        <taxon>Pseudomonadati</taxon>
        <taxon>Pseudomonadota</taxon>
        <taxon>Gammaproteobacteria</taxon>
        <taxon>Methylococcales</taxon>
        <taxon>Methylococcaceae</taxon>
        <taxon>Methylomicrobium</taxon>
    </lineage>
</organism>
<dbReference type="Pfam" id="PF12019">
    <property type="entry name" value="GspH"/>
    <property type="match status" value="1"/>
</dbReference>
<evidence type="ECO:0000256" key="8">
    <source>
        <dbReference type="ARBA" id="ARBA00023136"/>
    </source>
</evidence>
<evidence type="ECO:0000259" key="12">
    <source>
        <dbReference type="Pfam" id="PF12019"/>
    </source>
</evidence>
<dbReference type="GO" id="GO:0015628">
    <property type="term" value="P:protein secretion by the type II secretion system"/>
    <property type="evidence" value="ECO:0007669"/>
    <property type="project" value="InterPro"/>
</dbReference>
<sequence length="162" mass="16869">MKKLGNSGFTLLELMIVIAIVAILAAMAGPSFNATLEKQRLISAAEAMLADLRWARAEAIVRNQKIRVTFTTGGAWSYAIRVGPGGSNTLLKTVNGSDFPATTLASASFAGGVAYTTFDPIRGINPNNGTATITSNHFSVGVKVSTLGRARICGSIGGYEAC</sequence>
<proteinExistence type="inferred from homology"/>
<dbReference type="Gene3D" id="3.30.700.10">
    <property type="entry name" value="Glycoprotein, Type 4 Pilin"/>
    <property type="match status" value="1"/>
</dbReference>
<comment type="similarity">
    <text evidence="9">Belongs to the GSP H family.</text>
</comment>
<dbReference type="AlphaFoldDB" id="H8GJF7"/>
<feature type="domain" description="General secretion pathway GspH" evidence="12">
    <location>
        <begin position="44"/>
        <end position="148"/>
    </location>
</feature>
<evidence type="ECO:0000313" key="13">
    <source>
        <dbReference type="EMBL" id="EIC29147.1"/>
    </source>
</evidence>
<evidence type="ECO:0000256" key="10">
    <source>
        <dbReference type="ARBA" id="ARBA00030775"/>
    </source>
</evidence>
<dbReference type="Proteomes" id="UP000005090">
    <property type="component" value="Chromosome"/>
</dbReference>
<evidence type="ECO:0000256" key="1">
    <source>
        <dbReference type="ARBA" id="ARBA00004377"/>
    </source>
</evidence>
<name>H8GJF7_METAL</name>
<dbReference type="NCBIfam" id="TIGR02532">
    <property type="entry name" value="IV_pilin_GFxxxE"/>
    <property type="match status" value="1"/>
</dbReference>
<keyword evidence="3" id="KW-1003">Cell membrane</keyword>
<evidence type="ECO:0000256" key="3">
    <source>
        <dbReference type="ARBA" id="ARBA00022475"/>
    </source>
</evidence>
<dbReference type="HOGENOM" id="CLU_084761_5_1_6"/>
<dbReference type="STRING" id="686340.Metal_1359"/>
<dbReference type="InterPro" id="IPR012902">
    <property type="entry name" value="N_methyl_site"/>
</dbReference>
<evidence type="ECO:0000313" key="14">
    <source>
        <dbReference type="Proteomes" id="UP000005090"/>
    </source>
</evidence>
<gene>
    <name evidence="13" type="ORF">Metal_1359</name>
</gene>
<reference evidence="13 14" key="1">
    <citation type="journal article" date="2013" name="Genome Announc.">
        <title>Genome Sequence of the Obligate Gammaproteobacterial Methanotroph Methylomicrobium album Strain BG8.</title>
        <authorList>
            <person name="Kits K.D."/>
            <person name="Kalyuzhnaya M.G."/>
            <person name="Klotz M.G."/>
            <person name="Jetten M.S."/>
            <person name="Op den Camp H.J."/>
            <person name="Vuilleumier S."/>
            <person name="Bringel F."/>
            <person name="Dispirito A.A."/>
            <person name="Murrell J.C."/>
            <person name="Bruce D."/>
            <person name="Cheng J.F."/>
            <person name="Copeland A."/>
            <person name="Goodwin L."/>
            <person name="Hauser L."/>
            <person name="Lajus A."/>
            <person name="Land M.L."/>
            <person name="Lapidus A."/>
            <person name="Lucas S."/>
            <person name="Medigue C."/>
            <person name="Pitluck S."/>
            <person name="Woyke T."/>
            <person name="Zeytun A."/>
            <person name="Stein L.Y."/>
        </authorList>
    </citation>
    <scope>NUCLEOTIDE SEQUENCE [LARGE SCALE GENOMIC DNA]</scope>
    <source>
        <strain evidence="13 14">BG8</strain>
    </source>
</reference>
<evidence type="ECO:0000256" key="2">
    <source>
        <dbReference type="ARBA" id="ARBA00021549"/>
    </source>
</evidence>
<dbReference type="SUPFAM" id="SSF54523">
    <property type="entry name" value="Pili subunits"/>
    <property type="match status" value="1"/>
</dbReference>
<dbReference type="GO" id="GO:0005886">
    <property type="term" value="C:plasma membrane"/>
    <property type="evidence" value="ECO:0007669"/>
    <property type="project" value="UniProtKB-SubCell"/>
</dbReference>
<evidence type="ECO:0000256" key="5">
    <source>
        <dbReference type="ARBA" id="ARBA00022519"/>
    </source>
</evidence>
<comment type="subcellular location">
    <subcellularLocation>
        <location evidence="1">Cell inner membrane</location>
        <topology evidence="1">Single-pass membrane protein</topology>
    </subcellularLocation>
</comment>
<feature type="transmembrane region" description="Helical" evidence="11">
    <location>
        <begin position="12"/>
        <end position="32"/>
    </location>
</feature>
<evidence type="ECO:0000256" key="9">
    <source>
        <dbReference type="ARBA" id="ARBA00025772"/>
    </source>
</evidence>
<protein>
    <recommendedName>
        <fullName evidence="2">Type II secretion system protein H</fullName>
    </recommendedName>
    <alternativeName>
        <fullName evidence="10">General secretion pathway protein H</fullName>
    </alternativeName>
</protein>
<dbReference type="RefSeq" id="WP_005370812.1">
    <property type="nucleotide sequence ID" value="NZ_CM001475.1"/>
</dbReference>
<keyword evidence="5" id="KW-0997">Cell inner membrane</keyword>
<dbReference type="EMBL" id="CM001475">
    <property type="protein sequence ID" value="EIC29147.1"/>
    <property type="molecule type" value="Genomic_DNA"/>
</dbReference>